<evidence type="ECO:0000313" key="2">
    <source>
        <dbReference type="EMBL" id="VDO13457.1"/>
    </source>
</evidence>
<feature type="chain" id="PRO_5043132124" evidence="1">
    <location>
        <begin position="19"/>
        <end position="90"/>
    </location>
</feature>
<dbReference type="Proteomes" id="UP000278807">
    <property type="component" value="Unassembled WGS sequence"/>
</dbReference>
<feature type="signal peptide" evidence="1">
    <location>
        <begin position="1"/>
        <end position="18"/>
    </location>
</feature>
<gene>
    <name evidence="2" type="ORF">HNAJ_LOCUS12568</name>
</gene>
<name>A0A0R3TXJ5_RODNA</name>
<reference evidence="2 3" key="2">
    <citation type="submission" date="2018-11" db="EMBL/GenBank/DDBJ databases">
        <authorList>
            <consortium name="Pathogen Informatics"/>
        </authorList>
    </citation>
    <scope>NUCLEOTIDE SEQUENCE [LARGE SCALE GENOMIC DNA]</scope>
</reference>
<proteinExistence type="predicted"/>
<organism evidence="4">
    <name type="scientific">Rodentolepis nana</name>
    <name type="common">Dwarf tapeworm</name>
    <name type="synonym">Hymenolepis nana</name>
    <dbReference type="NCBI Taxonomy" id="102285"/>
    <lineage>
        <taxon>Eukaryota</taxon>
        <taxon>Metazoa</taxon>
        <taxon>Spiralia</taxon>
        <taxon>Lophotrochozoa</taxon>
        <taxon>Platyhelminthes</taxon>
        <taxon>Cestoda</taxon>
        <taxon>Eucestoda</taxon>
        <taxon>Cyclophyllidea</taxon>
        <taxon>Hymenolepididae</taxon>
        <taxon>Rodentolepis</taxon>
    </lineage>
</organism>
<protein>
    <submittedName>
        <fullName evidence="4">Secreted protein</fullName>
    </submittedName>
</protein>
<dbReference type="WBParaSite" id="HNAJ_0001259001-mRNA-1">
    <property type="protein sequence ID" value="HNAJ_0001259001-mRNA-1"/>
    <property type="gene ID" value="HNAJ_0001259001"/>
</dbReference>
<dbReference type="AlphaFoldDB" id="A0A0R3TXJ5"/>
<reference evidence="4" key="1">
    <citation type="submission" date="2017-02" db="UniProtKB">
        <authorList>
            <consortium name="WormBaseParasite"/>
        </authorList>
    </citation>
    <scope>IDENTIFICATION</scope>
</reference>
<evidence type="ECO:0000313" key="4">
    <source>
        <dbReference type="WBParaSite" id="HNAJ_0001259001-mRNA-1"/>
    </source>
</evidence>
<evidence type="ECO:0000256" key="1">
    <source>
        <dbReference type="SAM" id="SignalP"/>
    </source>
</evidence>
<sequence length="90" mass="10454">MNTPSLVCLFLLASIAAAQQHDSDTDQIGYPAPMPSEAFYRQQRTNLLETKQDLITMINQLRETIFNQQMLLNRHYDNQHANRQQKFASE</sequence>
<dbReference type="EMBL" id="UZAE01014443">
    <property type="protein sequence ID" value="VDO13457.1"/>
    <property type="molecule type" value="Genomic_DNA"/>
</dbReference>
<evidence type="ECO:0000313" key="3">
    <source>
        <dbReference type="Proteomes" id="UP000278807"/>
    </source>
</evidence>
<accession>A0A0R3TXJ5</accession>
<keyword evidence="3" id="KW-1185">Reference proteome</keyword>
<keyword evidence="1" id="KW-0732">Signal</keyword>
<dbReference type="OrthoDB" id="6247241at2759"/>